<dbReference type="PANTHER" id="PTHR34385">
    <property type="entry name" value="D-ALANYL-D-ALANINE CARBOXYPEPTIDASE"/>
    <property type="match status" value="1"/>
</dbReference>
<dbReference type="PANTHER" id="PTHR34385:SF1">
    <property type="entry name" value="PEPTIDOGLYCAN L-ALANYL-D-GLUTAMATE ENDOPEPTIDASE CWLK"/>
    <property type="match status" value="1"/>
</dbReference>
<dbReference type="AlphaFoldDB" id="A0A5D0MDD9"/>
<keyword evidence="4" id="KW-1185">Reference proteome</keyword>
<protein>
    <submittedName>
        <fullName evidence="3">M15 family metallopeptidase</fullName>
    </submittedName>
</protein>
<dbReference type="GO" id="GO:0008233">
    <property type="term" value="F:peptidase activity"/>
    <property type="evidence" value="ECO:0007669"/>
    <property type="project" value="InterPro"/>
</dbReference>
<dbReference type="EMBL" id="VSIX01000029">
    <property type="protein sequence ID" value="TYB31784.1"/>
    <property type="molecule type" value="Genomic_DNA"/>
</dbReference>
<dbReference type="InterPro" id="IPR009045">
    <property type="entry name" value="Zn_M74/Hedgehog-like"/>
</dbReference>
<keyword evidence="1" id="KW-0812">Transmembrane</keyword>
<evidence type="ECO:0000256" key="1">
    <source>
        <dbReference type="SAM" id="Phobius"/>
    </source>
</evidence>
<organism evidence="3 4">
    <name type="scientific">Candidatus Mcinerneyibacterium aminivorans</name>
    <dbReference type="NCBI Taxonomy" id="2703815"/>
    <lineage>
        <taxon>Bacteria</taxon>
        <taxon>Candidatus Macinerneyibacteriota</taxon>
        <taxon>Candidatus Mcinerneyibacteria</taxon>
        <taxon>Candidatus Mcinerneyibacteriales</taxon>
        <taxon>Candidatus Mcinerneyibacteriaceae</taxon>
        <taxon>Candidatus Mcinerneyibacterium</taxon>
    </lineage>
</organism>
<dbReference type="Proteomes" id="UP000324143">
    <property type="component" value="Unassembled WGS sequence"/>
</dbReference>
<gene>
    <name evidence="3" type="ORF">FXF47_02620</name>
</gene>
<dbReference type="Gene3D" id="3.30.1380.10">
    <property type="match status" value="1"/>
</dbReference>
<dbReference type="CDD" id="cd14852">
    <property type="entry name" value="LD-carboxypeptidase"/>
    <property type="match status" value="1"/>
</dbReference>
<comment type="caution">
    <text evidence="3">The sequence shown here is derived from an EMBL/GenBank/DDBJ whole genome shotgun (WGS) entry which is preliminary data.</text>
</comment>
<feature type="domain" description="D-alanyl-D-alanine carboxypeptidase-like core" evidence="2">
    <location>
        <begin position="93"/>
        <end position="212"/>
    </location>
</feature>
<dbReference type="InterPro" id="IPR003709">
    <property type="entry name" value="VanY-like_core_dom"/>
</dbReference>
<proteinExistence type="predicted"/>
<dbReference type="InterPro" id="IPR058193">
    <property type="entry name" value="VanY/YodJ_core_dom"/>
</dbReference>
<evidence type="ECO:0000313" key="4">
    <source>
        <dbReference type="Proteomes" id="UP000324143"/>
    </source>
</evidence>
<keyword evidence="1" id="KW-0472">Membrane</keyword>
<dbReference type="Pfam" id="PF02557">
    <property type="entry name" value="VanY"/>
    <property type="match status" value="1"/>
</dbReference>
<keyword evidence="1" id="KW-1133">Transmembrane helix</keyword>
<dbReference type="SUPFAM" id="SSF55166">
    <property type="entry name" value="Hedgehog/DD-peptidase"/>
    <property type="match status" value="1"/>
</dbReference>
<feature type="transmembrane region" description="Helical" evidence="1">
    <location>
        <begin position="6"/>
        <end position="27"/>
    </location>
</feature>
<dbReference type="InterPro" id="IPR052179">
    <property type="entry name" value="DD-CPase-like"/>
</dbReference>
<sequence length="240" mass="28907">MKTKKIFFYIVVFFIFTYFRIYSFSLAESANIKNKYNITKEDILYIDKNLKNIDNRKFLKMLNFNTKLSESYKPKMLKQVPEKYTKDEKKVLIDYKVYEDLIKMIKAAKNEDINLKVISGYRSYLYQKKLYKKMCDKYDANYAKKYIAKPGYSQHQTGKAVDFNSLIIDQKNKKIFQWLKENAYKFGFSLSYPKDKNETSYQYEPWHYLHVGKDVSDIIHNIFGGNQKKFLLFINEYINQ</sequence>
<evidence type="ECO:0000313" key="3">
    <source>
        <dbReference type="EMBL" id="TYB31784.1"/>
    </source>
</evidence>
<evidence type="ECO:0000259" key="2">
    <source>
        <dbReference type="Pfam" id="PF02557"/>
    </source>
</evidence>
<dbReference type="GO" id="GO:0006508">
    <property type="term" value="P:proteolysis"/>
    <property type="evidence" value="ECO:0007669"/>
    <property type="project" value="InterPro"/>
</dbReference>
<name>A0A5D0MDD9_9BACT</name>
<accession>A0A5D0MDD9</accession>
<reference evidence="3" key="1">
    <citation type="submission" date="2019-08" db="EMBL/GenBank/DDBJ databases">
        <title>Genomic characterization of a novel candidate phylum (ARYD3) from a high temperature, high salinity tertiary oil reservoir in north central Oklahoma, USA.</title>
        <authorList>
            <person name="Youssef N.H."/>
            <person name="Yadav A."/>
            <person name="Elshahed M.S."/>
        </authorList>
    </citation>
    <scope>NUCLEOTIDE SEQUENCE [LARGE SCALE GENOMIC DNA]</scope>
    <source>
        <strain evidence="3">ARYD3</strain>
    </source>
</reference>